<feature type="transmembrane region" description="Helical" evidence="1">
    <location>
        <begin position="50"/>
        <end position="76"/>
    </location>
</feature>
<keyword evidence="1" id="KW-0472">Membrane</keyword>
<keyword evidence="1" id="KW-0812">Transmembrane</keyword>
<feature type="transmembrane region" description="Helical" evidence="1">
    <location>
        <begin position="143"/>
        <end position="161"/>
    </location>
</feature>
<reference evidence="2 3" key="1">
    <citation type="submission" date="2019-03" db="EMBL/GenBank/DDBJ databases">
        <title>Metabolic potential of uncultured bacteria and archaea associated with petroleum seepage in deep-sea sediments.</title>
        <authorList>
            <person name="Dong X."/>
            <person name="Hubert C."/>
        </authorList>
    </citation>
    <scope>NUCLEOTIDE SEQUENCE [LARGE SCALE GENOMIC DNA]</scope>
    <source>
        <strain evidence="2">E44_bin18</strain>
    </source>
</reference>
<evidence type="ECO:0000256" key="1">
    <source>
        <dbReference type="SAM" id="Phobius"/>
    </source>
</evidence>
<evidence type="ECO:0000313" key="2">
    <source>
        <dbReference type="EMBL" id="TET46334.1"/>
    </source>
</evidence>
<sequence>MEKRSVGRWMFASGVVGSLLVIMWFVLMSLTAPVGFVVEQLETLAEQSTLYQWSFINSSLVSLTFVTMMVLLALFVETERPKGLLDILGVVFLAPYTLLVSIAYTSQYTIFPRLLAEFDVMDKALAKAWYFNNPNSIPYFLDYLGYTFLAISAFAIAPRLIRGRGLQKATGWLLLLIGVASFTGFLGLIVGNLVVEMILAVGGVFSLPFAILVAVWGKTLIKQ</sequence>
<evidence type="ECO:0008006" key="4">
    <source>
        <dbReference type="Google" id="ProtNLM"/>
    </source>
</evidence>
<protein>
    <recommendedName>
        <fullName evidence="4">DUF4386 family protein</fullName>
    </recommendedName>
</protein>
<evidence type="ECO:0000313" key="3">
    <source>
        <dbReference type="Proteomes" id="UP000315525"/>
    </source>
</evidence>
<feature type="transmembrane region" description="Helical" evidence="1">
    <location>
        <begin position="197"/>
        <end position="217"/>
    </location>
</feature>
<feature type="transmembrane region" description="Helical" evidence="1">
    <location>
        <begin position="9"/>
        <end position="30"/>
    </location>
</feature>
<proteinExistence type="predicted"/>
<accession>A0A523UUX5</accession>
<keyword evidence="1" id="KW-1133">Transmembrane helix</keyword>
<feature type="transmembrane region" description="Helical" evidence="1">
    <location>
        <begin position="173"/>
        <end position="191"/>
    </location>
</feature>
<gene>
    <name evidence="2" type="ORF">E3J62_04605</name>
</gene>
<dbReference type="AlphaFoldDB" id="A0A523UUX5"/>
<comment type="caution">
    <text evidence="2">The sequence shown here is derived from an EMBL/GenBank/DDBJ whole genome shotgun (WGS) entry which is preliminary data.</text>
</comment>
<organism evidence="2 3">
    <name type="scientific">candidate division TA06 bacterium</name>
    <dbReference type="NCBI Taxonomy" id="2250710"/>
    <lineage>
        <taxon>Bacteria</taxon>
        <taxon>Bacteria division TA06</taxon>
    </lineage>
</organism>
<dbReference type="Proteomes" id="UP000315525">
    <property type="component" value="Unassembled WGS sequence"/>
</dbReference>
<name>A0A523UUX5_UNCT6</name>
<dbReference type="EMBL" id="SOJN01000057">
    <property type="protein sequence ID" value="TET46334.1"/>
    <property type="molecule type" value="Genomic_DNA"/>
</dbReference>
<feature type="transmembrane region" description="Helical" evidence="1">
    <location>
        <begin position="83"/>
        <end position="104"/>
    </location>
</feature>